<proteinExistence type="predicted"/>
<gene>
    <name evidence="2" type="ORF">HID58_017927</name>
</gene>
<dbReference type="PANTHER" id="PTHR36707:SF4">
    <property type="entry name" value="(RAPE) HYPOTHETICAL PROTEIN"/>
    <property type="match status" value="1"/>
</dbReference>
<keyword evidence="3" id="KW-1185">Reference proteome</keyword>
<sequence>MSFAGGRDGSKGFMKRVTSTFSTKKNKNTTNDPKPLLPRSRSTGSNYESMRLLHGQGKRALPDVNTKRTKSAGVSPQPRRQKIGGSGKQFTKLRCFDDSDSVWLSSDCASSSSLLGQRRVSVSFHFSLDERVVSWLSNAAKNQDDTISTEESHQKSSKKAKYSSESNNNKTCPSEESYASPELTLQEDKKVSFSLESEMSLEKAAETGDSKSKTVAEPLFWPYEQKFDWTPDDILKHFSISPRRKKSTGNKSNGTSPRSMRAQLQTRKLVLKEGCKRKLMFNGPGTSPKQARTIGNKKTKMSKNQQQQPIMKSLKRNNSLPASLKRNSREEVHVQAAEESVEMCKKTPKKLIMTRRSRTFIEDDFALMNDFSIENAVGLCEFRGREGIDSDFNTDVKSETYNMSFAGGRDGSKGLMKRITSTFSIKKKQNTTTNDPKPVFPRSRSTGASYESMRLRQGKKALPDVTGKKTKRTKSACVSPQRRREKIDESRKQQIEDIDSIWLTSDSSSSLFGERKVSVSFHFSLDESIVSWLSNAAKNQEDTKENHHHHHHQKSSKDAKYSSENIQKDGKYVGTDSAKPCSSRLPENNNKTCEETSNFNRYVNPELTSQSHEEKKVTFSLESDVSPSPVSSTLGPSTPPIAILASALEKVAEIGGSKRRNVVEPLFWPLEQKFDWTTDDIMKHFSMSPQRKKYIGSKSASTSPRSMRAQLHTRKLDLKEGCKRKLMFNGHGSNSKLTQIPEMERTEIRNNRPPIKKSLKRNKSLPSRLRNSSEISSKVVPIEATEESVEISREEKKTPKKLVMTRKSRTFLEDDFGLMNDFSIENAVGLCEFRGREGIDSDFNTDCFLFEDSL</sequence>
<accession>A0ABQ8DB93</accession>
<protein>
    <submittedName>
        <fullName evidence="2">Uncharacterized protein</fullName>
    </submittedName>
</protein>
<reference evidence="2 3" key="1">
    <citation type="submission" date="2021-05" db="EMBL/GenBank/DDBJ databases">
        <title>Genome Assembly of Synthetic Allotetraploid Brassica napus Reveals Homoeologous Exchanges between Subgenomes.</title>
        <authorList>
            <person name="Davis J.T."/>
        </authorList>
    </citation>
    <scope>NUCLEOTIDE SEQUENCE [LARGE SCALE GENOMIC DNA]</scope>
    <source>
        <strain evidence="3">cv. Da-Ae</strain>
        <tissue evidence="2">Seedling</tissue>
    </source>
</reference>
<feature type="region of interest" description="Disordered" evidence="1">
    <location>
        <begin position="278"/>
        <end position="310"/>
    </location>
</feature>
<feature type="region of interest" description="Disordered" evidence="1">
    <location>
        <begin position="1"/>
        <end position="86"/>
    </location>
</feature>
<name>A0ABQ8DB93_BRANA</name>
<feature type="compositionally biased region" description="Polar residues" evidence="1">
    <location>
        <begin position="249"/>
        <end position="261"/>
    </location>
</feature>
<dbReference type="Proteomes" id="UP000824890">
    <property type="component" value="Unassembled WGS sequence"/>
</dbReference>
<dbReference type="EMBL" id="JAGKQM010000005">
    <property type="protein sequence ID" value="KAH0925671.1"/>
    <property type="molecule type" value="Genomic_DNA"/>
</dbReference>
<evidence type="ECO:0000313" key="3">
    <source>
        <dbReference type="Proteomes" id="UP000824890"/>
    </source>
</evidence>
<feature type="region of interest" description="Disordered" evidence="1">
    <location>
        <begin position="429"/>
        <end position="493"/>
    </location>
</feature>
<feature type="compositionally biased region" description="Basic and acidic residues" evidence="1">
    <location>
        <begin position="555"/>
        <end position="571"/>
    </location>
</feature>
<feature type="region of interest" description="Disordered" evidence="1">
    <location>
        <begin position="539"/>
        <end position="636"/>
    </location>
</feature>
<feature type="region of interest" description="Disordered" evidence="1">
    <location>
        <begin position="142"/>
        <end position="183"/>
    </location>
</feature>
<feature type="compositionally biased region" description="Polar residues" evidence="1">
    <location>
        <begin position="585"/>
        <end position="610"/>
    </location>
</feature>
<evidence type="ECO:0000256" key="1">
    <source>
        <dbReference type="SAM" id="MobiDB-lite"/>
    </source>
</evidence>
<comment type="caution">
    <text evidence="2">The sequence shown here is derived from an EMBL/GenBank/DDBJ whole genome shotgun (WGS) entry which is preliminary data.</text>
</comment>
<dbReference type="PANTHER" id="PTHR36707">
    <property type="entry name" value="T20M3.17 PROTEIN"/>
    <property type="match status" value="1"/>
</dbReference>
<feature type="compositionally biased region" description="Polar residues" evidence="1">
    <location>
        <begin position="620"/>
        <end position="636"/>
    </location>
</feature>
<organism evidence="2 3">
    <name type="scientific">Brassica napus</name>
    <name type="common">Rape</name>
    <dbReference type="NCBI Taxonomy" id="3708"/>
    <lineage>
        <taxon>Eukaryota</taxon>
        <taxon>Viridiplantae</taxon>
        <taxon>Streptophyta</taxon>
        <taxon>Embryophyta</taxon>
        <taxon>Tracheophyta</taxon>
        <taxon>Spermatophyta</taxon>
        <taxon>Magnoliopsida</taxon>
        <taxon>eudicotyledons</taxon>
        <taxon>Gunneridae</taxon>
        <taxon>Pentapetalae</taxon>
        <taxon>rosids</taxon>
        <taxon>malvids</taxon>
        <taxon>Brassicales</taxon>
        <taxon>Brassicaceae</taxon>
        <taxon>Brassiceae</taxon>
        <taxon>Brassica</taxon>
    </lineage>
</organism>
<evidence type="ECO:0000313" key="2">
    <source>
        <dbReference type="EMBL" id="KAH0925671.1"/>
    </source>
</evidence>
<feature type="region of interest" description="Disordered" evidence="1">
    <location>
        <begin position="240"/>
        <end position="261"/>
    </location>
</feature>